<sequence>MIKMQPGKFANPVKHEEA</sequence>
<accession>A0A2P2KID6</accession>
<evidence type="ECO:0000313" key="1">
    <source>
        <dbReference type="EMBL" id="MBX05462.1"/>
    </source>
</evidence>
<organism evidence="1">
    <name type="scientific">Rhizophora mucronata</name>
    <name type="common">Asiatic mangrove</name>
    <dbReference type="NCBI Taxonomy" id="61149"/>
    <lineage>
        <taxon>Eukaryota</taxon>
        <taxon>Viridiplantae</taxon>
        <taxon>Streptophyta</taxon>
        <taxon>Embryophyta</taxon>
        <taxon>Tracheophyta</taxon>
        <taxon>Spermatophyta</taxon>
        <taxon>Magnoliopsida</taxon>
        <taxon>eudicotyledons</taxon>
        <taxon>Gunneridae</taxon>
        <taxon>Pentapetalae</taxon>
        <taxon>rosids</taxon>
        <taxon>fabids</taxon>
        <taxon>Malpighiales</taxon>
        <taxon>Rhizophoraceae</taxon>
        <taxon>Rhizophora</taxon>
    </lineage>
</organism>
<dbReference type="AlphaFoldDB" id="A0A2P2KID6"/>
<name>A0A2P2KID6_RHIMU</name>
<reference evidence="1" key="1">
    <citation type="submission" date="2018-02" db="EMBL/GenBank/DDBJ databases">
        <title>Rhizophora mucronata_Transcriptome.</title>
        <authorList>
            <person name="Meera S.P."/>
            <person name="Sreeshan A."/>
            <person name="Augustine A."/>
        </authorList>
    </citation>
    <scope>NUCLEOTIDE SEQUENCE</scope>
    <source>
        <tissue evidence="1">Leaf</tissue>
    </source>
</reference>
<proteinExistence type="predicted"/>
<protein>
    <submittedName>
        <fullName evidence="1">Uncharacterized protein</fullName>
    </submittedName>
</protein>
<dbReference type="EMBL" id="GGEC01024978">
    <property type="protein sequence ID" value="MBX05462.1"/>
    <property type="molecule type" value="Transcribed_RNA"/>
</dbReference>